<evidence type="ECO:0008006" key="6">
    <source>
        <dbReference type="Google" id="ProtNLM"/>
    </source>
</evidence>
<name>A0A448YYI2_9STRA</name>
<evidence type="ECO:0000313" key="5">
    <source>
        <dbReference type="Proteomes" id="UP000291116"/>
    </source>
</evidence>
<feature type="region of interest" description="Disordered" evidence="3">
    <location>
        <begin position="1"/>
        <end position="24"/>
    </location>
</feature>
<feature type="compositionally biased region" description="Polar residues" evidence="3">
    <location>
        <begin position="13"/>
        <end position="24"/>
    </location>
</feature>
<dbReference type="GO" id="GO:0016301">
    <property type="term" value="F:kinase activity"/>
    <property type="evidence" value="ECO:0007669"/>
    <property type="project" value="TreeGrafter"/>
</dbReference>
<organism evidence="4 5">
    <name type="scientific">Pseudo-nitzschia multistriata</name>
    <dbReference type="NCBI Taxonomy" id="183589"/>
    <lineage>
        <taxon>Eukaryota</taxon>
        <taxon>Sar</taxon>
        <taxon>Stramenopiles</taxon>
        <taxon>Ochrophyta</taxon>
        <taxon>Bacillariophyta</taxon>
        <taxon>Bacillariophyceae</taxon>
        <taxon>Bacillariophycidae</taxon>
        <taxon>Bacillariales</taxon>
        <taxon>Bacillariaceae</taxon>
        <taxon>Pseudo-nitzschia</taxon>
    </lineage>
</organism>
<dbReference type="EMBL" id="CAACVS010000040">
    <property type="protein sequence ID" value="VEU34848.1"/>
    <property type="molecule type" value="Genomic_DNA"/>
</dbReference>
<dbReference type="PANTHER" id="PTHR20873">
    <property type="entry name" value="L-SERYL-TRNA(SEC) KINASE"/>
    <property type="match status" value="1"/>
</dbReference>
<dbReference type="Gene3D" id="3.40.50.300">
    <property type="entry name" value="P-loop containing nucleotide triphosphate hydrolases"/>
    <property type="match status" value="1"/>
</dbReference>
<dbReference type="GO" id="GO:0005524">
    <property type="term" value="F:ATP binding"/>
    <property type="evidence" value="ECO:0007669"/>
    <property type="project" value="UniProtKB-KW"/>
</dbReference>
<keyword evidence="2" id="KW-0067">ATP-binding</keyword>
<evidence type="ECO:0000256" key="2">
    <source>
        <dbReference type="ARBA" id="ARBA00022840"/>
    </source>
</evidence>
<dbReference type="Pfam" id="PF08433">
    <property type="entry name" value="KTI12"/>
    <property type="match status" value="1"/>
</dbReference>
<proteinExistence type="predicted"/>
<dbReference type="OrthoDB" id="9972657at2759"/>
<feature type="region of interest" description="Disordered" evidence="3">
    <location>
        <begin position="337"/>
        <end position="372"/>
    </location>
</feature>
<protein>
    <recommendedName>
        <fullName evidence="6">AAA+ ATPase domain-containing protein</fullName>
    </recommendedName>
</protein>
<dbReference type="InterPro" id="IPR013641">
    <property type="entry name" value="KTI12/PSTK"/>
</dbReference>
<sequence length="382" mass="41683">MPEDGNANDRKTTPANDSRPGNNSEVAVVLLSGLPASGKSTLAKSLEARYNRCAGDADEPGRRLIHIEYDELEDSLLPPNGDAEESNDTASRRRDAWNRARESALERMERELRTLGNERGLPPSPLPPDGSGGALASHVVLMDDNFHLRGMRKQIHRLLLGYRPIRFGILHLDTPLEVCLERNRNRSGRRRVPDDVIVKMATVLEPPRAAWEAGSAMTIVGGSGEDPGEGKTLEDIVRFLEQCPAIVEVPPEAPIDPEQLAADRARTRESRVHNLDRLLRACVGTVARFDKRRAGAANAARKKLMEDFRAGCIDFATVDSGDGGVADAFLDLVVPMEPPDANTNANTADADSTNPEEYGSDAHAPSTKRSQLGELLNEIKIQ</sequence>
<feature type="compositionally biased region" description="Low complexity" evidence="3">
    <location>
        <begin position="339"/>
        <end position="355"/>
    </location>
</feature>
<evidence type="ECO:0000256" key="3">
    <source>
        <dbReference type="SAM" id="MobiDB-lite"/>
    </source>
</evidence>
<dbReference type="PANTHER" id="PTHR20873:SF0">
    <property type="entry name" value="L-SERYL-TRNA(SEC) KINASE"/>
    <property type="match status" value="1"/>
</dbReference>
<keyword evidence="5" id="KW-1185">Reference proteome</keyword>
<accession>A0A448YYI2</accession>
<dbReference type="InterPro" id="IPR052648">
    <property type="entry name" value="Ser-tRNA(Sec)_kinase"/>
</dbReference>
<feature type="region of interest" description="Disordered" evidence="3">
    <location>
        <begin position="74"/>
        <end position="97"/>
    </location>
</feature>
<dbReference type="SUPFAM" id="SSF52540">
    <property type="entry name" value="P-loop containing nucleoside triphosphate hydrolases"/>
    <property type="match status" value="1"/>
</dbReference>
<evidence type="ECO:0000256" key="1">
    <source>
        <dbReference type="ARBA" id="ARBA00022741"/>
    </source>
</evidence>
<reference evidence="4 5" key="1">
    <citation type="submission" date="2019-01" db="EMBL/GenBank/DDBJ databases">
        <authorList>
            <person name="Ferrante I. M."/>
        </authorList>
    </citation>
    <scope>NUCLEOTIDE SEQUENCE [LARGE SCALE GENOMIC DNA]</scope>
    <source>
        <strain evidence="4 5">B856</strain>
    </source>
</reference>
<dbReference type="InterPro" id="IPR027417">
    <property type="entry name" value="P-loop_NTPase"/>
</dbReference>
<evidence type="ECO:0000313" key="4">
    <source>
        <dbReference type="EMBL" id="VEU34848.1"/>
    </source>
</evidence>
<keyword evidence="1" id="KW-0547">Nucleotide-binding</keyword>
<dbReference type="GO" id="GO:0000049">
    <property type="term" value="F:tRNA binding"/>
    <property type="evidence" value="ECO:0007669"/>
    <property type="project" value="TreeGrafter"/>
</dbReference>
<gene>
    <name evidence="4" type="ORF">PSNMU_V1.4_AUG-EV-PASAV3_0015670</name>
</gene>
<dbReference type="AlphaFoldDB" id="A0A448YYI2"/>
<dbReference type="Proteomes" id="UP000291116">
    <property type="component" value="Unassembled WGS sequence"/>
</dbReference>